<dbReference type="SUPFAM" id="SSF46785">
    <property type="entry name" value="Winged helix' DNA-binding domain"/>
    <property type="match status" value="1"/>
</dbReference>
<evidence type="ECO:0000313" key="6">
    <source>
        <dbReference type="Proteomes" id="UP001209916"/>
    </source>
</evidence>
<dbReference type="Gene3D" id="1.20.120.530">
    <property type="entry name" value="GntR ligand-binding domain-like"/>
    <property type="match status" value="1"/>
</dbReference>
<dbReference type="Gene3D" id="1.10.10.10">
    <property type="entry name" value="Winged helix-like DNA-binding domain superfamily/Winged helix DNA-binding domain"/>
    <property type="match status" value="1"/>
</dbReference>
<evidence type="ECO:0000256" key="2">
    <source>
        <dbReference type="ARBA" id="ARBA00023125"/>
    </source>
</evidence>
<dbReference type="Pfam" id="PF07729">
    <property type="entry name" value="FCD"/>
    <property type="match status" value="1"/>
</dbReference>
<dbReference type="SUPFAM" id="SSF48008">
    <property type="entry name" value="GntR ligand-binding domain-like"/>
    <property type="match status" value="1"/>
</dbReference>
<dbReference type="InterPro" id="IPR011711">
    <property type="entry name" value="GntR_C"/>
</dbReference>
<dbReference type="InterPro" id="IPR000524">
    <property type="entry name" value="Tscrpt_reg_HTH_GntR"/>
</dbReference>
<sequence>MRSSTEIADEILRRIQSGHYRPGDSLSQYELAEEFQTSRTPVREALRFLEARRVTSLTKTGRTIVTIPSAKSIREAFQIRAELEGLAAQLAVDWIKDTDLEVLMQHQTDYARTLRSRVRGEEGSEWLQHNRSFHDLITATSHNERLHELIQELQNDSVSSALSFASKMPPRLMEENILEHEAIISALADRNGTAAREAMTEHVSKTMNLVLDWLPER</sequence>
<evidence type="ECO:0000313" key="5">
    <source>
        <dbReference type="EMBL" id="MCX5465266.1"/>
    </source>
</evidence>
<dbReference type="EMBL" id="JAPKNA010000004">
    <property type="protein sequence ID" value="MCX5465266.1"/>
    <property type="molecule type" value="Genomic_DNA"/>
</dbReference>
<reference evidence="5 6" key="1">
    <citation type="submission" date="2022-11" db="EMBL/GenBank/DDBJ databases">
        <title>Biodiversity and phylogenetic relationships of bacteria.</title>
        <authorList>
            <person name="Machado R.A.R."/>
            <person name="Bhat A."/>
            <person name="Loulou A."/>
            <person name="Kallel S."/>
        </authorList>
    </citation>
    <scope>NUCLEOTIDE SEQUENCE [LARGE SCALE GENOMIC DNA]</scope>
    <source>
        <strain evidence="5 6">DSM 13975</strain>
    </source>
</reference>
<dbReference type="RefSeq" id="WP_266121295.1">
    <property type="nucleotide sequence ID" value="NZ_JAPKNA010000004.1"/>
</dbReference>
<dbReference type="InterPro" id="IPR008920">
    <property type="entry name" value="TF_FadR/GntR_C"/>
</dbReference>
<feature type="domain" description="HTH gntR-type" evidence="4">
    <location>
        <begin position="1"/>
        <end position="68"/>
    </location>
</feature>
<name>A0ABT3VSX4_9BURK</name>
<keyword evidence="1" id="KW-0805">Transcription regulation</keyword>
<evidence type="ECO:0000259" key="4">
    <source>
        <dbReference type="PROSITE" id="PS50949"/>
    </source>
</evidence>
<organism evidence="5 6">
    <name type="scientific">Alcaligenes parafaecalis</name>
    <dbReference type="NCBI Taxonomy" id="171260"/>
    <lineage>
        <taxon>Bacteria</taxon>
        <taxon>Pseudomonadati</taxon>
        <taxon>Pseudomonadota</taxon>
        <taxon>Betaproteobacteria</taxon>
        <taxon>Burkholderiales</taxon>
        <taxon>Alcaligenaceae</taxon>
        <taxon>Alcaligenes</taxon>
    </lineage>
</organism>
<keyword evidence="3" id="KW-0804">Transcription</keyword>
<dbReference type="SMART" id="SM00895">
    <property type="entry name" value="FCD"/>
    <property type="match status" value="1"/>
</dbReference>
<gene>
    <name evidence="5" type="ORF">OSH09_13845</name>
</gene>
<keyword evidence="2" id="KW-0238">DNA-binding</keyword>
<dbReference type="PANTHER" id="PTHR43537:SF24">
    <property type="entry name" value="GLUCONATE OPERON TRANSCRIPTIONAL REPRESSOR"/>
    <property type="match status" value="1"/>
</dbReference>
<dbReference type="PANTHER" id="PTHR43537">
    <property type="entry name" value="TRANSCRIPTIONAL REGULATOR, GNTR FAMILY"/>
    <property type="match status" value="1"/>
</dbReference>
<evidence type="ECO:0000256" key="3">
    <source>
        <dbReference type="ARBA" id="ARBA00023163"/>
    </source>
</evidence>
<protein>
    <submittedName>
        <fullName evidence="5">GntR family transcriptional regulator</fullName>
    </submittedName>
</protein>
<proteinExistence type="predicted"/>
<dbReference type="InterPro" id="IPR036388">
    <property type="entry name" value="WH-like_DNA-bd_sf"/>
</dbReference>
<dbReference type="PROSITE" id="PS50949">
    <property type="entry name" value="HTH_GNTR"/>
    <property type="match status" value="1"/>
</dbReference>
<evidence type="ECO:0000256" key="1">
    <source>
        <dbReference type="ARBA" id="ARBA00023015"/>
    </source>
</evidence>
<dbReference type="InterPro" id="IPR036390">
    <property type="entry name" value="WH_DNA-bd_sf"/>
</dbReference>
<comment type="caution">
    <text evidence="5">The sequence shown here is derived from an EMBL/GenBank/DDBJ whole genome shotgun (WGS) entry which is preliminary data.</text>
</comment>
<dbReference type="CDD" id="cd07377">
    <property type="entry name" value="WHTH_GntR"/>
    <property type="match status" value="1"/>
</dbReference>
<accession>A0ABT3VSX4</accession>
<dbReference type="SMART" id="SM00345">
    <property type="entry name" value="HTH_GNTR"/>
    <property type="match status" value="1"/>
</dbReference>
<dbReference type="Pfam" id="PF00392">
    <property type="entry name" value="GntR"/>
    <property type="match status" value="1"/>
</dbReference>
<dbReference type="Proteomes" id="UP001209916">
    <property type="component" value="Unassembled WGS sequence"/>
</dbReference>
<keyword evidence="6" id="KW-1185">Reference proteome</keyword>